<gene>
    <name evidence="9" type="ORF">SAMN04515678_109180</name>
</gene>
<evidence type="ECO:0000256" key="6">
    <source>
        <dbReference type="ARBA" id="ARBA00023136"/>
    </source>
</evidence>
<evidence type="ECO:0000313" key="10">
    <source>
        <dbReference type="Proteomes" id="UP000325289"/>
    </source>
</evidence>
<organism evidence="9 10">
    <name type="scientific">Roseivivax sediminis</name>
    <dbReference type="NCBI Taxonomy" id="936889"/>
    <lineage>
        <taxon>Bacteria</taxon>
        <taxon>Pseudomonadati</taxon>
        <taxon>Pseudomonadota</taxon>
        <taxon>Alphaproteobacteria</taxon>
        <taxon>Rhodobacterales</taxon>
        <taxon>Roseobacteraceae</taxon>
        <taxon>Roseivivax</taxon>
    </lineage>
</organism>
<dbReference type="AlphaFoldDB" id="A0A1I2ACD4"/>
<evidence type="ECO:0000313" key="9">
    <source>
        <dbReference type="EMBL" id="SFE41684.1"/>
    </source>
</evidence>
<feature type="compositionally biased region" description="Basic and acidic residues" evidence="8">
    <location>
        <begin position="268"/>
        <end position="281"/>
    </location>
</feature>
<keyword evidence="6" id="KW-0472">Membrane</keyword>
<dbReference type="GO" id="GO:0008146">
    <property type="term" value="F:sulfotransferase activity"/>
    <property type="evidence" value="ECO:0007669"/>
    <property type="project" value="InterPro"/>
</dbReference>
<comment type="subcellular location">
    <subcellularLocation>
        <location evidence="1">Golgi apparatus membrane</location>
        <topology evidence="1">Single-pass type II membrane protein</topology>
    </subcellularLocation>
</comment>
<dbReference type="RefSeq" id="WP_149756751.1">
    <property type="nucleotide sequence ID" value="NZ_FOMS01000009.1"/>
</dbReference>
<keyword evidence="5" id="KW-0333">Golgi apparatus</keyword>
<evidence type="ECO:0000256" key="4">
    <source>
        <dbReference type="ARBA" id="ARBA00022989"/>
    </source>
</evidence>
<reference evidence="9 10" key="1">
    <citation type="submission" date="2016-10" db="EMBL/GenBank/DDBJ databases">
        <authorList>
            <person name="Varghese N."/>
            <person name="Submissions S."/>
        </authorList>
    </citation>
    <scope>NUCLEOTIDE SEQUENCE [LARGE SCALE GENOMIC DNA]</scope>
    <source>
        <strain evidence="10">YIM D21,KCTC 23444,ACCC 10710</strain>
    </source>
</reference>
<evidence type="ECO:0000256" key="8">
    <source>
        <dbReference type="SAM" id="MobiDB-lite"/>
    </source>
</evidence>
<dbReference type="InterPro" id="IPR027417">
    <property type="entry name" value="P-loop_NTPase"/>
</dbReference>
<dbReference type="PANTHER" id="PTHR12137">
    <property type="entry name" value="CARBOHYDRATE SULFOTRANSFERASE"/>
    <property type="match status" value="1"/>
</dbReference>
<dbReference type="Proteomes" id="UP000325289">
    <property type="component" value="Unassembled WGS sequence"/>
</dbReference>
<evidence type="ECO:0000256" key="1">
    <source>
        <dbReference type="ARBA" id="ARBA00004323"/>
    </source>
</evidence>
<evidence type="ECO:0000256" key="7">
    <source>
        <dbReference type="ARBA" id="ARBA00023180"/>
    </source>
</evidence>
<feature type="region of interest" description="Disordered" evidence="8">
    <location>
        <begin position="248"/>
        <end position="293"/>
    </location>
</feature>
<keyword evidence="7" id="KW-0325">Glycoprotein</keyword>
<dbReference type="SUPFAM" id="SSF52540">
    <property type="entry name" value="P-loop containing nucleoside triphosphate hydrolases"/>
    <property type="match status" value="1"/>
</dbReference>
<dbReference type="OrthoDB" id="7736814at2"/>
<keyword evidence="2 9" id="KW-0808">Transferase</keyword>
<feature type="compositionally biased region" description="Basic residues" evidence="8">
    <location>
        <begin position="282"/>
        <end position="293"/>
    </location>
</feature>
<sequence length="293" mass="33947">MGWRGYVDNDRRAVFFWSQKAACTSLFGFLSDNMAKPPEKKIYFHQASQPFHVCRPLVVDEGYRSVILVRHPTLRTISAFFNKFCVYRGRPLRRRPFLEPFARDLHDLYCDRTGADPVWNTMSFEDYLDTVEALFERRPGPDTPVNGHWETQVPPMIRRDPAFRYDHVVHVERLGTEMRGLAGALGMRYAEKTENRTPVAETAPHDGYLGDVEARRINEYAFGYENFLTDATIDRIAQLYARDFETFGYDPDPRVPGGPLGPPKPTTRLRDRLGALLTRDRPARHRPPSRRSR</sequence>
<name>A0A1I2ACD4_9RHOB</name>
<feature type="compositionally biased region" description="Pro residues" evidence="8">
    <location>
        <begin position="254"/>
        <end position="265"/>
    </location>
</feature>
<keyword evidence="3" id="KW-0812">Transmembrane</keyword>
<evidence type="ECO:0000256" key="5">
    <source>
        <dbReference type="ARBA" id="ARBA00023034"/>
    </source>
</evidence>
<accession>A0A1I2ACD4</accession>
<protein>
    <submittedName>
        <fullName evidence="9">Sulfotransferase family protein</fullName>
    </submittedName>
</protein>
<dbReference type="Pfam" id="PF03567">
    <property type="entry name" value="Sulfotransfer_2"/>
    <property type="match status" value="1"/>
</dbReference>
<dbReference type="InterPro" id="IPR005331">
    <property type="entry name" value="Sulfotransferase"/>
</dbReference>
<proteinExistence type="predicted"/>
<dbReference type="EMBL" id="FOMS01000009">
    <property type="protein sequence ID" value="SFE41684.1"/>
    <property type="molecule type" value="Genomic_DNA"/>
</dbReference>
<keyword evidence="10" id="KW-1185">Reference proteome</keyword>
<dbReference type="InterPro" id="IPR018011">
    <property type="entry name" value="Carb_sulfotrans_8-10"/>
</dbReference>
<evidence type="ECO:0000256" key="2">
    <source>
        <dbReference type="ARBA" id="ARBA00022679"/>
    </source>
</evidence>
<dbReference type="GO" id="GO:0016020">
    <property type="term" value="C:membrane"/>
    <property type="evidence" value="ECO:0007669"/>
    <property type="project" value="InterPro"/>
</dbReference>
<evidence type="ECO:0000256" key="3">
    <source>
        <dbReference type="ARBA" id="ARBA00022692"/>
    </source>
</evidence>
<dbReference type="GO" id="GO:0016051">
    <property type="term" value="P:carbohydrate biosynthetic process"/>
    <property type="evidence" value="ECO:0007669"/>
    <property type="project" value="InterPro"/>
</dbReference>
<dbReference type="PANTHER" id="PTHR12137:SF54">
    <property type="entry name" value="CARBOHYDRATE SULFOTRANSFERASE"/>
    <property type="match status" value="1"/>
</dbReference>
<keyword evidence="4" id="KW-1133">Transmembrane helix</keyword>